<dbReference type="UniPathway" id="UPA00345"/>
<dbReference type="CDD" id="cd05794">
    <property type="entry name" value="S1_EF-P_repeat_2"/>
    <property type="match status" value="1"/>
</dbReference>
<evidence type="ECO:0000259" key="8">
    <source>
        <dbReference type="SMART" id="SM00841"/>
    </source>
</evidence>
<evidence type="ECO:0000256" key="7">
    <source>
        <dbReference type="HAMAP-Rule" id="MF_00141"/>
    </source>
</evidence>
<dbReference type="InterPro" id="IPR008991">
    <property type="entry name" value="Translation_prot_SH3-like_sf"/>
</dbReference>
<dbReference type="Pfam" id="PF08207">
    <property type="entry name" value="EFP_N"/>
    <property type="match status" value="1"/>
</dbReference>
<evidence type="ECO:0000256" key="1">
    <source>
        <dbReference type="ARBA" id="ARBA00004496"/>
    </source>
</evidence>
<sequence>MISANDLKRDSVFILGGHPHKVLESSHMKKGRQGATVQLKLKNLVTGSIISKNVSSNERFEPADIEKRELVFIYNHRGECVFSDPNDKSNRVSIKESDLVYEKEFLKGGLLVVVEYFDDEFIGVKLPIKIDYKVVDAPPNVKGNTAGGGTKMVTIETGAKIQTPLFIEEGDIIKINTEKGEYVERLK</sequence>
<dbReference type="PANTHER" id="PTHR30053:SF14">
    <property type="entry name" value="TRANSLATION ELONGATION FACTOR KOW-LIKE DOMAIN-CONTAINING PROTEIN"/>
    <property type="match status" value="1"/>
</dbReference>
<dbReference type="InterPro" id="IPR015365">
    <property type="entry name" value="Elong-fact-P_C"/>
</dbReference>
<evidence type="ECO:0000256" key="5">
    <source>
        <dbReference type="ARBA" id="ARBA00022768"/>
    </source>
</evidence>
<dbReference type="GO" id="GO:0005829">
    <property type="term" value="C:cytosol"/>
    <property type="evidence" value="ECO:0007669"/>
    <property type="project" value="UniProtKB-ARBA"/>
</dbReference>
<evidence type="ECO:0000256" key="4">
    <source>
        <dbReference type="ARBA" id="ARBA00022490"/>
    </source>
</evidence>
<organism evidence="9 10">
    <name type="scientific">Candidatus Spechtbacteria bacterium RIFCSPLOWO2_12_FULL_38_22</name>
    <dbReference type="NCBI Taxonomy" id="1802165"/>
    <lineage>
        <taxon>Bacteria</taxon>
        <taxon>Candidatus Spechtiibacteriota</taxon>
    </lineage>
</organism>
<dbReference type="Proteomes" id="UP000176770">
    <property type="component" value="Unassembled WGS sequence"/>
</dbReference>
<dbReference type="NCBIfam" id="NF001810">
    <property type="entry name" value="PRK00529.1"/>
    <property type="match status" value="1"/>
</dbReference>
<dbReference type="SUPFAM" id="SSF50249">
    <property type="entry name" value="Nucleic acid-binding proteins"/>
    <property type="match status" value="1"/>
</dbReference>
<dbReference type="PANTHER" id="PTHR30053">
    <property type="entry name" value="ELONGATION FACTOR P"/>
    <property type="match status" value="1"/>
</dbReference>
<comment type="pathway">
    <text evidence="2 7">Protein biosynthesis; polypeptide chain elongation.</text>
</comment>
<keyword evidence="6 7" id="KW-0648">Protein biosynthesis</keyword>
<dbReference type="AlphaFoldDB" id="A0A1G2HI99"/>
<dbReference type="Pfam" id="PF09285">
    <property type="entry name" value="Elong-fact-P_C"/>
    <property type="match status" value="1"/>
</dbReference>
<dbReference type="PIRSF" id="PIRSF005901">
    <property type="entry name" value="EF-P"/>
    <property type="match status" value="1"/>
</dbReference>
<dbReference type="Gene3D" id="2.40.50.140">
    <property type="entry name" value="Nucleic acid-binding proteins"/>
    <property type="match status" value="2"/>
</dbReference>
<dbReference type="GO" id="GO:0043043">
    <property type="term" value="P:peptide biosynthetic process"/>
    <property type="evidence" value="ECO:0007669"/>
    <property type="project" value="InterPro"/>
</dbReference>
<gene>
    <name evidence="7" type="primary">efp</name>
    <name evidence="9" type="ORF">A3F94_02710</name>
</gene>
<accession>A0A1G2HI99</accession>
<keyword evidence="5 7" id="KW-0251">Elongation factor</keyword>
<keyword evidence="4 7" id="KW-0963">Cytoplasm</keyword>
<evidence type="ECO:0000256" key="2">
    <source>
        <dbReference type="ARBA" id="ARBA00004815"/>
    </source>
</evidence>
<dbReference type="InterPro" id="IPR012340">
    <property type="entry name" value="NA-bd_OB-fold"/>
</dbReference>
<comment type="subcellular location">
    <subcellularLocation>
        <location evidence="1 7">Cytoplasm</location>
    </subcellularLocation>
</comment>
<dbReference type="InterPro" id="IPR011768">
    <property type="entry name" value="Transl_elongation_fac_P"/>
</dbReference>
<dbReference type="HAMAP" id="MF_00141">
    <property type="entry name" value="EF_P"/>
    <property type="match status" value="1"/>
</dbReference>
<comment type="similarity">
    <text evidence="3 7">Belongs to the elongation factor P family.</text>
</comment>
<protein>
    <recommendedName>
        <fullName evidence="7">Elongation factor P</fullName>
        <shortName evidence="7">EF-P</shortName>
    </recommendedName>
</protein>
<dbReference type="Gene3D" id="2.30.30.30">
    <property type="match status" value="1"/>
</dbReference>
<dbReference type="STRING" id="1802165.A3F94_02710"/>
<evidence type="ECO:0000256" key="6">
    <source>
        <dbReference type="ARBA" id="ARBA00022917"/>
    </source>
</evidence>
<dbReference type="InterPro" id="IPR014722">
    <property type="entry name" value="Rib_uL2_dom2"/>
</dbReference>
<comment type="caution">
    <text evidence="9">The sequence shown here is derived from an EMBL/GenBank/DDBJ whole genome shotgun (WGS) entry which is preliminary data.</text>
</comment>
<dbReference type="InterPro" id="IPR020599">
    <property type="entry name" value="Transl_elong_fac_P/YeiP"/>
</dbReference>
<dbReference type="FunFam" id="2.40.50.140:FF:000004">
    <property type="entry name" value="Elongation factor P"/>
    <property type="match status" value="1"/>
</dbReference>
<comment type="function">
    <text evidence="7">Involved in peptide bond synthesis. Stimulates efficient translation and peptide-bond synthesis on native or reconstituted 70S ribosomes in vitro. Probably functions indirectly by altering the affinity of the ribosome for aminoacyl-tRNA, thus increasing their reactivity as acceptors for peptidyl transferase.</text>
</comment>
<dbReference type="GO" id="GO:0003746">
    <property type="term" value="F:translation elongation factor activity"/>
    <property type="evidence" value="ECO:0007669"/>
    <property type="project" value="UniProtKB-UniRule"/>
</dbReference>
<feature type="domain" description="Elongation factor P C-terminal" evidence="8">
    <location>
        <begin position="130"/>
        <end position="185"/>
    </location>
</feature>
<proteinExistence type="inferred from homology"/>
<dbReference type="InterPro" id="IPR013185">
    <property type="entry name" value="Transl_elong_KOW-like"/>
</dbReference>
<evidence type="ECO:0000256" key="3">
    <source>
        <dbReference type="ARBA" id="ARBA00009479"/>
    </source>
</evidence>
<reference evidence="9 10" key="1">
    <citation type="journal article" date="2016" name="Nat. Commun.">
        <title>Thousands of microbial genomes shed light on interconnected biogeochemical processes in an aquifer system.</title>
        <authorList>
            <person name="Anantharaman K."/>
            <person name="Brown C.T."/>
            <person name="Hug L.A."/>
            <person name="Sharon I."/>
            <person name="Castelle C.J."/>
            <person name="Probst A.J."/>
            <person name="Thomas B.C."/>
            <person name="Singh A."/>
            <person name="Wilkins M.J."/>
            <person name="Karaoz U."/>
            <person name="Brodie E.L."/>
            <person name="Williams K.H."/>
            <person name="Hubbard S.S."/>
            <person name="Banfield J.F."/>
        </authorList>
    </citation>
    <scope>NUCLEOTIDE SEQUENCE [LARGE SCALE GENOMIC DNA]</scope>
</reference>
<evidence type="ECO:0000313" key="10">
    <source>
        <dbReference type="Proteomes" id="UP000176770"/>
    </source>
</evidence>
<dbReference type="SMART" id="SM00841">
    <property type="entry name" value="Elong-fact-P_C"/>
    <property type="match status" value="1"/>
</dbReference>
<dbReference type="SUPFAM" id="SSF50104">
    <property type="entry name" value="Translation proteins SH3-like domain"/>
    <property type="match status" value="1"/>
</dbReference>
<name>A0A1G2HI99_9BACT</name>
<evidence type="ECO:0000313" key="9">
    <source>
        <dbReference type="EMBL" id="OGZ62215.1"/>
    </source>
</evidence>
<dbReference type="FunFam" id="2.30.30.30:FF:000003">
    <property type="entry name" value="Elongation factor P"/>
    <property type="match status" value="1"/>
</dbReference>
<dbReference type="EMBL" id="MHOK01000005">
    <property type="protein sequence ID" value="OGZ62215.1"/>
    <property type="molecule type" value="Genomic_DNA"/>
</dbReference>